<dbReference type="GO" id="GO:0032259">
    <property type="term" value="P:methylation"/>
    <property type="evidence" value="ECO:0007669"/>
    <property type="project" value="UniProtKB-KW"/>
</dbReference>
<dbReference type="Proteomes" id="UP000811844">
    <property type="component" value="Unassembled WGS sequence"/>
</dbReference>
<dbReference type="Pfam" id="PF13489">
    <property type="entry name" value="Methyltransf_23"/>
    <property type="match status" value="1"/>
</dbReference>
<keyword evidence="1" id="KW-0808">Transferase</keyword>
<proteinExistence type="predicted"/>
<protein>
    <submittedName>
        <fullName evidence="1">Class I SAM-dependent methyltransferase</fullName>
    </submittedName>
</protein>
<keyword evidence="1" id="KW-0489">Methyltransferase</keyword>
<dbReference type="GO" id="GO:0008168">
    <property type="term" value="F:methyltransferase activity"/>
    <property type="evidence" value="ECO:0007669"/>
    <property type="project" value="UniProtKB-KW"/>
</dbReference>
<dbReference type="SUPFAM" id="SSF53335">
    <property type="entry name" value="S-adenosyl-L-methionine-dependent methyltransferases"/>
    <property type="match status" value="1"/>
</dbReference>
<gene>
    <name evidence="1" type="ORF">G3R48_11580</name>
</gene>
<comment type="caution">
    <text evidence="1">The sequence shown here is derived from an EMBL/GenBank/DDBJ whole genome shotgun (WGS) entry which is preliminary data.</text>
</comment>
<reference evidence="1 2" key="1">
    <citation type="submission" date="2020-02" db="EMBL/GenBank/DDBJ databases">
        <title>Shewanella WXL01 sp. nov., a marine bacterium isolated from green algae in Luhuitou Fringing Reef (Northern South China Sea).</title>
        <authorList>
            <person name="Wang X."/>
        </authorList>
    </citation>
    <scope>NUCLEOTIDE SEQUENCE [LARGE SCALE GENOMIC DNA]</scope>
    <source>
        <strain evidence="1 2">MCCC 1A01895</strain>
    </source>
</reference>
<dbReference type="RefSeq" id="WP_153665972.1">
    <property type="nucleotide sequence ID" value="NZ_JAAIKR010000011.1"/>
</dbReference>
<dbReference type="EMBL" id="JAAIKR010000011">
    <property type="protein sequence ID" value="MBR9728617.1"/>
    <property type="molecule type" value="Genomic_DNA"/>
</dbReference>
<sequence length="221" mass="25816">MTLCPLCTHQANFFIQDKKRAYYLCPHCGLVFAAPNSHVLPNIERQRYARAQEISKQKSLSQFIFPLLEHIAQQQPNQTLSGLNFGRVLDSNSLEQITQAGHILNQYDPFFAANQEVLNQQYDFVCCYRVFEHFRSPQKEWRLLSQLVRPNGWLAISTPLLNNLQQFEKWHYKTNPTHVSFYQQLTFEYMATNASFTLLFASKDFILMQKTSGSDIKRNLI</sequence>
<evidence type="ECO:0000313" key="1">
    <source>
        <dbReference type="EMBL" id="MBR9728617.1"/>
    </source>
</evidence>
<evidence type="ECO:0000313" key="2">
    <source>
        <dbReference type="Proteomes" id="UP000811844"/>
    </source>
</evidence>
<dbReference type="InterPro" id="IPR029063">
    <property type="entry name" value="SAM-dependent_MTases_sf"/>
</dbReference>
<accession>A0ABS5I3K3</accession>
<keyword evidence="2" id="KW-1185">Reference proteome</keyword>
<name>A0ABS5I3K3_9GAMM</name>
<organism evidence="1 2">
    <name type="scientific">Shewanella intestini</name>
    <dbReference type="NCBI Taxonomy" id="2017544"/>
    <lineage>
        <taxon>Bacteria</taxon>
        <taxon>Pseudomonadati</taxon>
        <taxon>Pseudomonadota</taxon>
        <taxon>Gammaproteobacteria</taxon>
        <taxon>Alteromonadales</taxon>
        <taxon>Shewanellaceae</taxon>
        <taxon>Shewanella</taxon>
    </lineage>
</organism>
<dbReference type="Gene3D" id="3.40.50.150">
    <property type="entry name" value="Vaccinia Virus protein VP39"/>
    <property type="match status" value="1"/>
</dbReference>